<gene>
    <name evidence="10" type="ORF">KM92DES2_20415</name>
</gene>
<feature type="binding site" evidence="8">
    <location>
        <position position="163"/>
    </location>
    <ligand>
        <name>S-adenosyl-L-methionine</name>
        <dbReference type="ChEBI" id="CHEBI:59789"/>
    </ligand>
</feature>
<feature type="binding site" evidence="7">
    <location>
        <position position="53"/>
    </location>
    <ligand>
        <name>[4Fe-4S] cluster</name>
        <dbReference type="ChEBI" id="CHEBI:49883"/>
        <note>4Fe-4S-S-AdoMet</note>
    </ligand>
</feature>
<dbReference type="InterPro" id="IPR007197">
    <property type="entry name" value="rSAM"/>
</dbReference>
<dbReference type="SMART" id="SM00729">
    <property type="entry name" value="Elp3"/>
    <property type="match status" value="1"/>
</dbReference>
<dbReference type="SMART" id="SM00876">
    <property type="entry name" value="BATS"/>
    <property type="match status" value="1"/>
</dbReference>
<feature type="binding site" evidence="8">
    <location>
        <position position="119"/>
    </location>
    <ligand>
        <name>(3R)-3-methyl-D-ornithine</name>
        <dbReference type="ChEBI" id="CHEBI:64642"/>
    </ligand>
</feature>
<organism evidence="10">
    <name type="scientific">uncultured Desulfovibrio sp</name>
    <dbReference type="NCBI Taxonomy" id="167968"/>
    <lineage>
        <taxon>Bacteria</taxon>
        <taxon>Pseudomonadati</taxon>
        <taxon>Thermodesulfobacteriota</taxon>
        <taxon>Desulfovibrionia</taxon>
        <taxon>Desulfovibrionales</taxon>
        <taxon>Desulfovibrionaceae</taxon>
        <taxon>Desulfovibrio</taxon>
        <taxon>environmental samples</taxon>
    </lineage>
</organism>
<dbReference type="GO" id="GO:0044272">
    <property type="term" value="P:sulfur compound biosynthetic process"/>
    <property type="evidence" value="ECO:0007669"/>
    <property type="project" value="UniProtKB-ARBA"/>
</dbReference>
<evidence type="ECO:0000256" key="2">
    <source>
        <dbReference type="ARBA" id="ARBA00022691"/>
    </source>
</evidence>
<feature type="domain" description="Radical SAM core" evidence="9">
    <location>
        <begin position="32"/>
        <end position="247"/>
    </location>
</feature>
<evidence type="ECO:0000313" key="10">
    <source>
        <dbReference type="EMBL" id="SBW12279.1"/>
    </source>
</evidence>
<dbReference type="RefSeq" id="WP_227118386.1">
    <property type="nucleotide sequence ID" value="NZ_LT598928.1"/>
</dbReference>
<dbReference type="PIRSF" id="PIRSF004762">
    <property type="entry name" value="CHP00423"/>
    <property type="match status" value="1"/>
</dbReference>
<dbReference type="GO" id="GO:0042364">
    <property type="term" value="P:water-soluble vitamin biosynthetic process"/>
    <property type="evidence" value="ECO:0007669"/>
    <property type="project" value="UniProtKB-ARBA"/>
</dbReference>
<evidence type="ECO:0000256" key="7">
    <source>
        <dbReference type="PIRSR" id="PIRSR004762-1"/>
    </source>
</evidence>
<comment type="cofactor">
    <cofactor evidence="6">
        <name>[2Fe-2S] cluster</name>
        <dbReference type="ChEBI" id="CHEBI:190135"/>
    </cofactor>
</comment>
<evidence type="ECO:0000256" key="5">
    <source>
        <dbReference type="ARBA" id="ARBA00023014"/>
    </source>
</evidence>
<dbReference type="CDD" id="cd01335">
    <property type="entry name" value="Radical_SAM"/>
    <property type="match status" value="1"/>
</dbReference>
<dbReference type="InterPro" id="IPR006638">
    <property type="entry name" value="Elp3/MiaA/NifB-like_rSAM"/>
</dbReference>
<dbReference type="AlphaFoldDB" id="A0A212KKT0"/>
<dbReference type="GO" id="GO:0016740">
    <property type="term" value="F:transferase activity"/>
    <property type="evidence" value="ECO:0007669"/>
    <property type="project" value="TreeGrafter"/>
</dbReference>
<proteinExistence type="predicted"/>
<dbReference type="Gene3D" id="3.20.20.70">
    <property type="entry name" value="Aldolase class I"/>
    <property type="match status" value="1"/>
</dbReference>
<dbReference type="SFLD" id="SFLDG01280">
    <property type="entry name" value="HydE/PylB-like"/>
    <property type="match status" value="1"/>
</dbReference>
<dbReference type="PROSITE" id="PS51918">
    <property type="entry name" value="RADICAL_SAM"/>
    <property type="match status" value="1"/>
</dbReference>
<keyword evidence="2 7" id="KW-0949">S-adenosyl-L-methionine</keyword>
<comment type="cofactor">
    <cofactor evidence="7">
        <name>[4Fe-4S] cluster</name>
        <dbReference type="ChEBI" id="CHEBI:49883"/>
    </cofactor>
    <text evidence="7">Binds 1 [4Fe-4S] cluster. The cluster is coordinated with 3 cysteines and an exchangeable S-adenosyl-L-methionine.</text>
</comment>
<evidence type="ECO:0000256" key="3">
    <source>
        <dbReference type="ARBA" id="ARBA00022723"/>
    </source>
</evidence>
<dbReference type="PANTHER" id="PTHR43726:SF1">
    <property type="entry name" value="BIOTIN SYNTHASE"/>
    <property type="match status" value="1"/>
</dbReference>
<dbReference type="SFLD" id="SFLDS00029">
    <property type="entry name" value="Radical_SAM"/>
    <property type="match status" value="1"/>
</dbReference>
<sequence length="342" mass="36797">MRREEILDLLFAQPFEAVCERAARVLEEEKGAHVHVRGLIEFSNSCRRNCRYCGLRCQNGNLRRYTLAKAEIMAAATRAVALGADTIVLQSGEYAIDPMWLADVIDCLRGGLNVPVTLSVGEHQRAAYALWKEAGAVRFLLKHETADPLLYEALHPGHVLAERIASLRVLQRLGYEIGSGFMVGLPGQSLNTLADDIILARRLGVSMCGAGPFIPQHDTPLGAYPAGSAQLALRVMAVMRIVMPWANIPATTALATVDAQGGQRNGLLAGGNVLMPSFTPSAYGSQYCIYDNKNRVDMLGARKAIEGAGRSHTLARWQEPAAQDVVSGLLPCATSGAPHASA</sequence>
<dbReference type="SFLD" id="SFLDG01060">
    <property type="entry name" value="BATS_domain_containing"/>
    <property type="match status" value="1"/>
</dbReference>
<accession>A0A212KKT0</accession>
<dbReference type="GO" id="GO:0051539">
    <property type="term" value="F:4 iron, 4 sulfur cluster binding"/>
    <property type="evidence" value="ECO:0007669"/>
    <property type="project" value="UniProtKB-KW"/>
</dbReference>
<protein>
    <submittedName>
        <fullName evidence="10">Iron-only hydrogenase maturation rSAM protein HydE</fullName>
    </submittedName>
</protein>
<keyword evidence="4 7" id="KW-0408">Iron</keyword>
<feature type="binding site" evidence="8">
    <location>
        <position position="144"/>
    </location>
    <ligand>
        <name>S-adenosyl-L-methionine</name>
        <dbReference type="ChEBI" id="CHEBI:59789"/>
    </ligand>
</feature>
<feature type="binding site" evidence="7">
    <location>
        <position position="46"/>
    </location>
    <ligand>
        <name>[4Fe-4S] cluster</name>
        <dbReference type="ChEBI" id="CHEBI:49883"/>
        <note>4Fe-4S-S-AdoMet</note>
    </ligand>
</feature>
<dbReference type="InterPro" id="IPR024021">
    <property type="entry name" value="FeFe-hyd_HydE_rSAM"/>
</dbReference>
<evidence type="ECO:0000256" key="1">
    <source>
        <dbReference type="ARBA" id="ARBA00022485"/>
    </source>
</evidence>
<dbReference type="GO" id="GO:0046872">
    <property type="term" value="F:metal ion binding"/>
    <property type="evidence" value="ECO:0007669"/>
    <property type="project" value="UniProtKB-KW"/>
</dbReference>
<keyword evidence="1 7" id="KW-0004">4Fe-4S</keyword>
<dbReference type="InterPro" id="IPR013785">
    <property type="entry name" value="Aldolase_TIM"/>
</dbReference>
<dbReference type="SFLD" id="SFLDG01082">
    <property type="entry name" value="B12-binding_domain_containing"/>
    <property type="match status" value="1"/>
</dbReference>
<reference evidence="10" key="1">
    <citation type="submission" date="2016-04" db="EMBL/GenBank/DDBJ databases">
        <authorList>
            <person name="Evans L.H."/>
            <person name="Alamgir A."/>
            <person name="Owens N."/>
            <person name="Weber N.D."/>
            <person name="Virtaneva K."/>
            <person name="Barbian K."/>
            <person name="Babar A."/>
            <person name="Rosenke K."/>
        </authorList>
    </citation>
    <scope>NUCLEOTIDE SEQUENCE</scope>
    <source>
        <strain evidence="10">92-2</strain>
    </source>
</reference>
<dbReference type="EMBL" id="FLUP01000002">
    <property type="protein sequence ID" value="SBW12279.1"/>
    <property type="molecule type" value="Genomic_DNA"/>
</dbReference>
<evidence type="ECO:0000256" key="8">
    <source>
        <dbReference type="PIRSR" id="PIRSR004762-2"/>
    </source>
</evidence>
<dbReference type="PANTHER" id="PTHR43726">
    <property type="entry name" value="3-METHYLORNITHINE SYNTHASE"/>
    <property type="match status" value="1"/>
</dbReference>
<dbReference type="InterPro" id="IPR058240">
    <property type="entry name" value="rSAM_sf"/>
</dbReference>
<keyword evidence="3" id="KW-0479">Metal-binding</keyword>
<evidence type="ECO:0000256" key="6">
    <source>
        <dbReference type="ARBA" id="ARBA00034078"/>
    </source>
</evidence>
<keyword evidence="5 7" id="KW-0411">Iron-sulfur</keyword>
<evidence type="ECO:0000259" key="9">
    <source>
        <dbReference type="PROSITE" id="PS51918"/>
    </source>
</evidence>
<dbReference type="SUPFAM" id="SSF102114">
    <property type="entry name" value="Radical SAM enzymes"/>
    <property type="match status" value="1"/>
</dbReference>
<name>A0A212KKT0_9BACT</name>
<evidence type="ECO:0000256" key="4">
    <source>
        <dbReference type="ARBA" id="ARBA00023004"/>
    </source>
</evidence>
<dbReference type="InterPro" id="IPR010722">
    <property type="entry name" value="BATS_dom"/>
</dbReference>
<dbReference type="Pfam" id="PF04055">
    <property type="entry name" value="Radical_SAM"/>
    <property type="match status" value="1"/>
</dbReference>
<dbReference type="InterPro" id="IPR034422">
    <property type="entry name" value="HydE/PylB-like"/>
</dbReference>
<feature type="binding site" evidence="7">
    <location>
        <position position="50"/>
    </location>
    <ligand>
        <name>[4Fe-4S] cluster</name>
        <dbReference type="ChEBI" id="CHEBI:49883"/>
        <note>4Fe-4S-S-AdoMet</note>
    </ligand>
</feature>
<dbReference type="NCBIfam" id="TIGR03956">
    <property type="entry name" value="rSAM_HydE"/>
    <property type="match status" value="1"/>
</dbReference>